<organism evidence="1">
    <name type="scientific">Sigmofec virus UA08Rod_5448</name>
    <dbReference type="NCBI Taxonomy" id="2929425"/>
    <lineage>
        <taxon>Viruses</taxon>
        <taxon>Monodnaviria</taxon>
        <taxon>Sangervirae</taxon>
        <taxon>Phixviricota</taxon>
        <taxon>Malgrandaviricetes</taxon>
        <taxon>Petitvirales</taxon>
        <taxon>Microviridae</taxon>
    </lineage>
</organism>
<evidence type="ECO:0000313" key="1">
    <source>
        <dbReference type="EMBL" id="UPW41125.1"/>
    </source>
</evidence>
<name>A0A976N1N1_9VIRU</name>
<reference evidence="1" key="1">
    <citation type="submission" date="2022-02" db="EMBL/GenBank/DDBJ databases">
        <title>Towards deciphering the DNA virus diversity associated with rodent species in the families Cricetidae and Heteromyidae.</title>
        <authorList>
            <person name="Lund M."/>
            <person name="Larsen B.B."/>
            <person name="Gryseels S."/>
            <person name="Kraberger S."/>
            <person name="Rowsey D.M."/>
            <person name="Steger L."/>
            <person name="Yule K.M."/>
            <person name="Upham N.S."/>
            <person name="Worobey M."/>
            <person name="Van Doorslaer K."/>
            <person name="Varsani A."/>
        </authorList>
    </citation>
    <scope>NUCLEOTIDE SEQUENCE</scope>
    <source>
        <strain evidence="1">UA08Rod_5448</strain>
    </source>
</reference>
<protein>
    <submittedName>
        <fullName evidence="1">Nonstructural protein</fullName>
    </submittedName>
</protein>
<accession>A0A976N1N1</accession>
<dbReference type="Pfam" id="PF20577">
    <property type="entry name" value="Phage_ORF5"/>
    <property type="match status" value="1"/>
</dbReference>
<dbReference type="InterPro" id="IPR046781">
    <property type="entry name" value="Phage_ORF5"/>
</dbReference>
<sequence>MTYGLFAMRDARTGFTSVTVDQNDASAVRNFFFAVQHSDTVMTAFAREFSLYRLADFDSDSGVITPLSPIVFLANGDDAFKDGDK</sequence>
<dbReference type="EMBL" id="OM869546">
    <property type="protein sequence ID" value="UPW41125.1"/>
    <property type="molecule type" value="Genomic_DNA"/>
</dbReference>
<proteinExistence type="predicted"/>